<organism evidence="1 2">
    <name type="scientific">Rotaria sordida</name>
    <dbReference type="NCBI Taxonomy" id="392033"/>
    <lineage>
        <taxon>Eukaryota</taxon>
        <taxon>Metazoa</taxon>
        <taxon>Spiralia</taxon>
        <taxon>Gnathifera</taxon>
        <taxon>Rotifera</taxon>
        <taxon>Eurotatoria</taxon>
        <taxon>Bdelloidea</taxon>
        <taxon>Philodinida</taxon>
        <taxon>Philodinidae</taxon>
        <taxon>Rotaria</taxon>
    </lineage>
</organism>
<comment type="caution">
    <text evidence="1">The sequence shown here is derived from an EMBL/GenBank/DDBJ whole genome shotgun (WGS) entry which is preliminary data.</text>
</comment>
<feature type="non-terminal residue" evidence="1">
    <location>
        <position position="119"/>
    </location>
</feature>
<evidence type="ECO:0000313" key="2">
    <source>
        <dbReference type="Proteomes" id="UP000663874"/>
    </source>
</evidence>
<name>A0A819XKG1_9BILA</name>
<dbReference type="EMBL" id="CAJOBE010011994">
    <property type="protein sequence ID" value="CAF4142063.1"/>
    <property type="molecule type" value="Genomic_DNA"/>
</dbReference>
<dbReference type="AlphaFoldDB" id="A0A819XKG1"/>
<reference evidence="1" key="1">
    <citation type="submission" date="2021-02" db="EMBL/GenBank/DDBJ databases">
        <authorList>
            <person name="Nowell W R."/>
        </authorList>
    </citation>
    <scope>NUCLEOTIDE SEQUENCE</scope>
</reference>
<accession>A0A819XKG1</accession>
<evidence type="ECO:0000313" key="1">
    <source>
        <dbReference type="EMBL" id="CAF4142063.1"/>
    </source>
</evidence>
<gene>
    <name evidence="1" type="ORF">FNK824_LOCUS33246</name>
</gene>
<proteinExistence type="predicted"/>
<protein>
    <submittedName>
        <fullName evidence="1">Uncharacterized protein</fullName>
    </submittedName>
</protein>
<sequence length="119" mass="14085">MKKHFSLRIVPGDFSIYNQETNALVYRIKSYTLFGPERSELLTHPSKQVVGKLKIKRKGARRYVSFEVFNSKAREWMTGELIQYYIGWIRDSFDIEWNGPTINSEIADNRFNGTFRNDR</sequence>
<dbReference type="Proteomes" id="UP000663874">
    <property type="component" value="Unassembled WGS sequence"/>
</dbReference>